<accession>A0ABN7RSR3</accession>
<dbReference type="InterPro" id="IPR011992">
    <property type="entry name" value="EF-hand-dom_pair"/>
</dbReference>
<sequence>MKLEIATLISASAAYGNFWGDGGQFMWRGNGFFPMNNHFDFYQGNNYNNMGRFFGNDRFMDYYNGYWGGRDKMRHYNQRHSFNQWWPQNWFRGDYQWNMSPAYNHYGNNWMGRSFYGNDRFYDNQFSRHSYGHYHYWMNNNNQWIDQYNYQGNWMNNYRYGMSPAYNFYGNNWMGRSFYGSDRFYDNQYSRSFYGNNNYWMNRQFYGNNNRHFNNFYNNNWMSFGNSFYGQESFFQMAEQFFWRNSEWNSDNADRVLRSWQGKWDQSMYRSFEMCGSGQFVDYQMMTHCHWTSDSDMNMDFFSHFAPRYISMHFQYFDMNRDGRLNPEEFRRAWAGFYSTVGSTIVDMFDRDHNDMIDAYEMHDFQYYMNFFYPSSFRFAQMSRFFNNNMYSFSKWDMT</sequence>
<reference evidence="3 4" key="1">
    <citation type="submission" date="2021-04" db="EMBL/GenBank/DDBJ databases">
        <authorList>
            <person name="Bliznina A."/>
        </authorList>
    </citation>
    <scope>NUCLEOTIDE SEQUENCE [LARGE SCALE GENOMIC DNA]</scope>
</reference>
<dbReference type="Gene3D" id="1.10.238.10">
    <property type="entry name" value="EF-hand"/>
    <property type="match status" value="1"/>
</dbReference>
<dbReference type="InterPro" id="IPR002048">
    <property type="entry name" value="EF_hand_dom"/>
</dbReference>
<gene>
    <name evidence="3" type="ORF">OKIOD_LOCUS1265</name>
</gene>
<dbReference type="InterPro" id="IPR018247">
    <property type="entry name" value="EF_Hand_1_Ca_BS"/>
</dbReference>
<dbReference type="EMBL" id="OU015568">
    <property type="protein sequence ID" value="CAG5080796.1"/>
    <property type="molecule type" value="Genomic_DNA"/>
</dbReference>
<keyword evidence="4" id="KW-1185">Reference proteome</keyword>
<evidence type="ECO:0000259" key="2">
    <source>
        <dbReference type="PROSITE" id="PS50222"/>
    </source>
</evidence>
<proteinExistence type="predicted"/>
<evidence type="ECO:0000313" key="3">
    <source>
        <dbReference type="EMBL" id="CAG5080796.1"/>
    </source>
</evidence>
<dbReference type="SUPFAM" id="SSF47473">
    <property type="entry name" value="EF-hand"/>
    <property type="match status" value="1"/>
</dbReference>
<dbReference type="PROSITE" id="PS00018">
    <property type="entry name" value="EF_HAND_1"/>
    <property type="match status" value="2"/>
</dbReference>
<keyword evidence="1" id="KW-0106">Calcium</keyword>
<dbReference type="PROSITE" id="PS50222">
    <property type="entry name" value="EF_HAND_2"/>
    <property type="match status" value="1"/>
</dbReference>
<organism evidence="3 4">
    <name type="scientific">Oikopleura dioica</name>
    <name type="common">Tunicate</name>
    <dbReference type="NCBI Taxonomy" id="34765"/>
    <lineage>
        <taxon>Eukaryota</taxon>
        <taxon>Metazoa</taxon>
        <taxon>Chordata</taxon>
        <taxon>Tunicata</taxon>
        <taxon>Appendicularia</taxon>
        <taxon>Copelata</taxon>
        <taxon>Oikopleuridae</taxon>
        <taxon>Oikopleura</taxon>
    </lineage>
</organism>
<feature type="domain" description="EF-hand" evidence="2">
    <location>
        <begin position="314"/>
        <end position="340"/>
    </location>
</feature>
<dbReference type="Proteomes" id="UP001158576">
    <property type="component" value="Chromosome PAR"/>
</dbReference>
<evidence type="ECO:0000256" key="1">
    <source>
        <dbReference type="ARBA" id="ARBA00022837"/>
    </source>
</evidence>
<name>A0ABN7RSR3_OIKDI</name>
<evidence type="ECO:0000313" key="4">
    <source>
        <dbReference type="Proteomes" id="UP001158576"/>
    </source>
</evidence>
<protein>
    <submittedName>
        <fullName evidence="3">Oidioi.mRNA.OKI2018_I69.PAR.g9707.t1.cds</fullName>
    </submittedName>
</protein>